<dbReference type="InterPro" id="IPR036388">
    <property type="entry name" value="WH-like_DNA-bd_sf"/>
</dbReference>
<gene>
    <name evidence="2" type="ORF">M3B43_10820</name>
</gene>
<sequence>MQGLIDQLVFEGFTQEQAEHGANEAY</sequence>
<evidence type="ECO:0000313" key="3">
    <source>
        <dbReference type="Proteomes" id="UP001205046"/>
    </source>
</evidence>
<dbReference type="Gene3D" id="1.10.10.10">
    <property type="entry name" value="Winged helix-like DNA-binding domain superfamily/Winged helix DNA-binding domain"/>
    <property type="match status" value="1"/>
</dbReference>
<name>A0ABT2HSZ0_9MICC</name>
<protein>
    <submittedName>
        <fullName evidence="2">Ltp family lipoprotein</fullName>
    </submittedName>
</protein>
<organism evidence="2 3">
    <name type="scientific">Nesterenkonia massiliensis</name>
    <dbReference type="NCBI Taxonomy" id="1232429"/>
    <lineage>
        <taxon>Bacteria</taxon>
        <taxon>Bacillati</taxon>
        <taxon>Actinomycetota</taxon>
        <taxon>Actinomycetes</taxon>
        <taxon>Micrococcales</taxon>
        <taxon>Micrococcaceae</taxon>
        <taxon>Nesterenkonia</taxon>
    </lineage>
</organism>
<dbReference type="Proteomes" id="UP001205046">
    <property type="component" value="Unassembled WGS sequence"/>
</dbReference>
<comment type="caution">
    <text evidence="2">The sequence shown here is derived from an EMBL/GenBank/DDBJ whole genome shotgun (WGS) entry which is preliminary data.</text>
</comment>
<evidence type="ECO:0000259" key="1">
    <source>
        <dbReference type="Pfam" id="PF07553"/>
    </source>
</evidence>
<dbReference type="Pfam" id="PF07553">
    <property type="entry name" value="Lipoprotein_Ltp"/>
    <property type="match status" value="1"/>
</dbReference>
<accession>A0ABT2HSZ0</accession>
<keyword evidence="2" id="KW-0449">Lipoprotein</keyword>
<dbReference type="InterPro" id="IPR011434">
    <property type="entry name" value="Ltp-like_HTH"/>
</dbReference>
<dbReference type="EMBL" id="JALXMO010000041">
    <property type="protein sequence ID" value="MCT1607800.1"/>
    <property type="molecule type" value="Genomic_DNA"/>
</dbReference>
<proteinExistence type="predicted"/>
<feature type="domain" description="Putative host cell surface-exposed lipoprotein Ltp-like HTH region" evidence="1">
    <location>
        <begin position="2"/>
        <end position="21"/>
    </location>
</feature>
<keyword evidence="3" id="KW-1185">Reference proteome</keyword>
<reference evidence="2 3" key="1">
    <citation type="submission" date="2022-04" db="EMBL/GenBank/DDBJ databases">
        <title>Human microbiome associated bacterial genomes.</title>
        <authorList>
            <person name="Sandstrom S."/>
            <person name="Salamzade R."/>
            <person name="Kalan L.R."/>
        </authorList>
    </citation>
    <scope>NUCLEOTIDE SEQUENCE [LARGE SCALE GENOMIC DNA]</scope>
    <source>
        <strain evidence="3">p3-SID767</strain>
    </source>
</reference>
<evidence type="ECO:0000313" key="2">
    <source>
        <dbReference type="EMBL" id="MCT1607800.1"/>
    </source>
</evidence>